<dbReference type="OrthoDB" id="120976at2759"/>
<reference evidence="2" key="1">
    <citation type="journal article" date="2020" name="Nat. Ecol. Evol.">
        <title>Deeply conserved synteny resolves early events in vertebrate evolution.</title>
        <authorList>
            <person name="Simakov O."/>
            <person name="Marletaz F."/>
            <person name="Yue J.X."/>
            <person name="O'Connell B."/>
            <person name="Jenkins J."/>
            <person name="Brandt A."/>
            <person name="Calef R."/>
            <person name="Tung C.H."/>
            <person name="Huang T.K."/>
            <person name="Schmutz J."/>
            <person name="Satoh N."/>
            <person name="Yu J.K."/>
            <person name="Putnam N.H."/>
            <person name="Green R.E."/>
            <person name="Rokhsar D.S."/>
        </authorList>
    </citation>
    <scope>NUCLEOTIDE SEQUENCE [LARGE SCALE GENOMIC DNA]</scope>
    <source>
        <strain evidence="2">S238N-H82</strain>
    </source>
</reference>
<reference evidence="3" key="2">
    <citation type="submission" date="2025-08" db="UniProtKB">
        <authorList>
            <consortium name="RefSeq"/>
        </authorList>
    </citation>
    <scope>IDENTIFICATION</scope>
    <source>
        <strain evidence="3">S238N-H82</strain>
        <tissue evidence="3">Testes</tissue>
    </source>
</reference>
<dbReference type="Pfam" id="PF24605">
    <property type="entry name" value="CEMIP_X"/>
    <property type="match status" value="1"/>
</dbReference>
<keyword evidence="2" id="KW-1185">Reference proteome</keyword>
<dbReference type="KEGG" id="bfo:118421138"/>
<dbReference type="RefSeq" id="XP_035684192.1">
    <property type="nucleotide sequence ID" value="XM_035828299.1"/>
</dbReference>
<dbReference type="InterPro" id="IPR055400">
    <property type="entry name" value="CEMIP_X"/>
</dbReference>
<proteinExistence type="predicted"/>
<dbReference type="InterPro" id="IPR052252">
    <property type="entry name" value="CEMIP/CEMIP2"/>
</dbReference>
<dbReference type="OMA" id="SSMGCER"/>
<accession>A0A9J7LKF5</accession>
<dbReference type="Proteomes" id="UP000001554">
    <property type="component" value="Chromosome 8"/>
</dbReference>
<gene>
    <name evidence="3" type="primary">LOC118421138</name>
</gene>
<dbReference type="PANTHER" id="PTHR15535:SF17">
    <property type="entry name" value="TRANSMEMBRANE PROTEIN"/>
    <property type="match status" value="1"/>
</dbReference>
<sequence>MQTESEADRERGRQRLFIHAKQPGNLVMSVRDEYPDQPYTLNGPTTQGVNGVQKYQPPVMLEKSYTIHWNGRAPQQIFIYPINFNSEDWLRLGLCYPPGTIFRVTYQLERLVPYAIVHDEEVVPVSSLNAVEGGDRKMFYFEESTGLLFLKVRANYDREGYNYCSHMGCEKIIISATMTSDAVSDCTAAAYPKYSLTPTETVPMPSFLSLANDCAGQLFDQFSD</sequence>
<dbReference type="PANTHER" id="PTHR15535">
    <property type="entry name" value="TRANSMEMBRANE PROTEIN 2-RELATED"/>
    <property type="match status" value="1"/>
</dbReference>
<evidence type="ECO:0000313" key="2">
    <source>
        <dbReference type="Proteomes" id="UP000001554"/>
    </source>
</evidence>
<dbReference type="GeneID" id="118421138"/>
<name>A0A9J7LKF5_BRAFL</name>
<evidence type="ECO:0000259" key="1">
    <source>
        <dbReference type="Pfam" id="PF24605"/>
    </source>
</evidence>
<evidence type="ECO:0000313" key="3">
    <source>
        <dbReference type="RefSeq" id="XP_035684192.1"/>
    </source>
</evidence>
<dbReference type="AlphaFoldDB" id="A0A9J7LKF5"/>
<protein>
    <submittedName>
        <fullName evidence="3">Cell surface hyaluronidase-like</fullName>
    </submittedName>
</protein>
<feature type="domain" description="CEMIP" evidence="1">
    <location>
        <begin position="15"/>
        <end position="194"/>
    </location>
</feature>
<organism evidence="2 3">
    <name type="scientific">Branchiostoma floridae</name>
    <name type="common">Florida lancelet</name>
    <name type="synonym">Amphioxus</name>
    <dbReference type="NCBI Taxonomy" id="7739"/>
    <lineage>
        <taxon>Eukaryota</taxon>
        <taxon>Metazoa</taxon>
        <taxon>Chordata</taxon>
        <taxon>Cephalochordata</taxon>
        <taxon>Leptocardii</taxon>
        <taxon>Amphioxiformes</taxon>
        <taxon>Branchiostomatidae</taxon>
        <taxon>Branchiostoma</taxon>
    </lineage>
</organism>